<dbReference type="AlphaFoldDB" id="A0A142BPC5"/>
<evidence type="ECO:0000313" key="1">
    <source>
        <dbReference type="EMBL" id="AMP34933.1"/>
    </source>
</evidence>
<geneLocation type="plasmid" evidence="1">
    <name>pSinB</name>
</geneLocation>
<name>A0A142BPC5_9HYPH</name>
<sequence length="119" mass="13833">MPFINDNPQGGFSDTRSDCWLIQILLPQLDDAGAPFEANVYEQVRHRLTQKFGGMTFYRHAPAEGTWQASSNTEHDEIVLAEIMVADLDEDWWTAYKIELERRFHQSEIVVRAIPIRRL</sequence>
<gene>
    <name evidence="1" type="ORF">pSinB_067</name>
</gene>
<reference evidence="1" key="1">
    <citation type="submission" date="2015-11" db="EMBL/GenBank/DDBJ databases">
        <title>Molecular characterization of pSinB plasmid of arsenite oxidizing, metalotolerant Sinorhizobium sp. M14 - insight into the heavy metal resistome of sinorhizobial extrachromosomal replicons.</title>
        <authorList>
            <person name="Romaniuk K."/>
            <person name="Decewicz P."/>
            <person name="Mielnicki S."/>
            <person name="Sklodowska A."/>
            <person name="Dziewit L."/>
            <person name="Drewniak L."/>
        </authorList>
    </citation>
    <scope>NUCLEOTIDE SEQUENCE</scope>
    <source>
        <strain evidence="1">M14</strain>
        <plasmid evidence="1">pSinB</plasmid>
    </source>
</reference>
<keyword evidence="1" id="KW-0614">Plasmid</keyword>
<proteinExistence type="predicted"/>
<dbReference type="EMBL" id="KU140623">
    <property type="protein sequence ID" value="AMP34933.1"/>
    <property type="molecule type" value="Genomic_DNA"/>
</dbReference>
<protein>
    <submittedName>
        <fullName evidence="1">Uncharacterized protein</fullName>
    </submittedName>
</protein>
<accession>A0A142BPC5</accession>
<organism evidence="1">
    <name type="scientific">Sinorhizobium sp. M14</name>
    <dbReference type="NCBI Taxonomy" id="430451"/>
    <lineage>
        <taxon>Bacteria</taxon>
        <taxon>Pseudomonadati</taxon>
        <taxon>Pseudomonadota</taxon>
        <taxon>Alphaproteobacteria</taxon>
        <taxon>Hyphomicrobiales</taxon>
        <taxon>Rhizobiaceae</taxon>
        <taxon>Sinorhizobium/Ensifer group</taxon>
        <taxon>Sinorhizobium</taxon>
    </lineage>
</organism>
<dbReference type="RefSeq" id="WP_115421408.1">
    <property type="nucleotide sequence ID" value="NZ_KU140623.1"/>
</dbReference>